<evidence type="ECO:0000259" key="2">
    <source>
        <dbReference type="Pfam" id="PF22962"/>
    </source>
</evidence>
<feature type="region of interest" description="Disordered" evidence="1">
    <location>
        <begin position="46"/>
        <end position="67"/>
    </location>
</feature>
<evidence type="ECO:0000256" key="1">
    <source>
        <dbReference type="SAM" id="MobiDB-lite"/>
    </source>
</evidence>
<dbReference type="InterPro" id="IPR055099">
    <property type="entry name" value="Ig_NUP210_7th"/>
</dbReference>
<reference evidence="3" key="3">
    <citation type="submission" date="2021-05" db="UniProtKB">
        <authorList>
            <consortium name="EnsemblPlants"/>
        </authorList>
    </citation>
    <scope>IDENTIFICATION</scope>
    <source>
        <strain evidence="3">cv. B73</strain>
    </source>
</reference>
<dbReference type="Pfam" id="PF22962">
    <property type="entry name" value="Ig_NUP210_7th"/>
    <property type="match status" value="1"/>
</dbReference>
<accession>A0A804LPV9</accession>
<feature type="compositionally biased region" description="Polar residues" evidence="1">
    <location>
        <begin position="51"/>
        <end position="67"/>
    </location>
</feature>
<evidence type="ECO:0000313" key="4">
    <source>
        <dbReference type="Proteomes" id="UP000007305"/>
    </source>
</evidence>
<proteinExistence type="predicted"/>
<protein>
    <recommendedName>
        <fullName evidence="2">NUP210 Ig-like domain-containing protein</fullName>
    </recommendedName>
</protein>
<feature type="domain" description="NUP210 Ig-like" evidence="2">
    <location>
        <begin position="65"/>
        <end position="120"/>
    </location>
</feature>
<dbReference type="AlphaFoldDB" id="A0A804LPV9"/>
<dbReference type="Gramene" id="Zm00001eb027130_T001">
    <property type="protein sequence ID" value="Zm00001eb027130_P001"/>
    <property type="gene ID" value="Zm00001eb027130"/>
</dbReference>
<keyword evidence="4" id="KW-1185">Reference proteome</keyword>
<name>A0A804LPV9_MAIZE</name>
<dbReference type="PANTHER" id="PTHR23019">
    <property type="entry name" value="NUCLEAR PORE MEMBRANE GLYCOPROTEIN GP210-RELATED"/>
    <property type="match status" value="1"/>
</dbReference>
<organism evidence="3 4">
    <name type="scientific">Zea mays</name>
    <name type="common">Maize</name>
    <dbReference type="NCBI Taxonomy" id="4577"/>
    <lineage>
        <taxon>Eukaryota</taxon>
        <taxon>Viridiplantae</taxon>
        <taxon>Streptophyta</taxon>
        <taxon>Embryophyta</taxon>
        <taxon>Tracheophyta</taxon>
        <taxon>Spermatophyta</taxon>
        <taxon>Magnoliopsida</taxon>
        <taxon>Liliopsida</taxon>
        <taxon>Poales</taxon>
        <taxon>Poaceae</taxon>
        <taxon>PACMAD clade</taxon>
        <taxon>Panicoideae</taxon>
        <taxon>Andropogonodae</taxon>
        <taxon>Andropogoneae</taxon>
        <taxon>Tripsacinae</taxon>
        <taxon>Zea</taxon>
    </lineage>
</organism>
<reference evidence="3" key="2">
    <citation type="submission" date="2019-07" db="EMBL/GenBank/DDBJ databases">
        <authorList>
            <person name="Seetharam A."/>
            <person name="Woodhouse M."/>
            <person name="Cannon E."/>
        </authorList>
    </citation>
    <scope>NUCLEOTIDE SEQUENCE [LARGE SCALE GENOMIC DNA]</scope>
    <source>
        <strain evidence="3">cv. B73</strain>
    </source>
</reference>
<dbReference type="PANTHER" id="PTHR23019:SF0">
    <property type="entry name" value="NUCLEAR PORE MEMBRANE GLYCOPROTEIN 210"/>
    <property type="match status" value="1"/>
</dbReference>
<reference evidence="4" key="1">
    <citation type="submission" date="2015-12" db="EMBL/GenBank/DDBJ databases">
        <title>Update maize B73 reference genome by single molecule sequencing technologies.</title>
        <authorList>
            <consortium name="Maize Genome Sequencing Project"/>
            <person name="Ware D."/>
        </authorList>
    </citation>
    <scope>NUCLEOTIDE SEQUENCE [LARGE SCALE GENOMIC DNA]</scope>
    <source>
        <strain evidence="4">cv. B73</strain>
    </source>
</reference>
<sequence length="218" mass="23432">MLSPPPLARSVPPFAVPCSAACSSSSTLPPFLGRSSRSLGVHAPTRANDAVQASSRSPSGHSPTPHIISSTAVKKLSSGLYRVSCLSKVSYKLLFSRGNIVGKDNPVPAISKSEFTVICDFPSEITLIANENENRLGILEAARKADRGPDRLQASSIEWSASPIAWERSLVLQNSTDVIQLQIVSSLRVTPEYVLLVFHPEAQVNFCSLLVYPVHGLK</sequence>
<dbReference type="EnsemblPlants" id="Zm00001eb027130_T001">
    <property type="protein sequence ID" value="Zm00001eb027130_P001"/>
    <property type="gene ID" value="Zm00001eb027130"/>
</dbReference>
<dbReference type="Proteomes" id="UP000007305">
    <property type="component" value="Chromosome 1"/>
</dbReference>
<dbReference type="InterPro" id="IPR045197">
    <property type="entry name" value="NUP210-like"/>
</dbReference>
<dbReference type="InParanoid" id="A0A804LPV9"/>
<evidence type="ECO:0000313" key="3">
    <source>
        <dbReference type="EnsemblPlants" id="Zm00001eb027130_P001"/>
    </source>
</evidence>